<dbReference type="GeneID" id="89987884"/>
<organism evidence="2 3">
    <name type="scientific">Cryptococcus decagattii</name>
    <dbReference type="NCBI Taxonomy" id="1859122"/>
    <lineage>
        <taxon>Eukaryota</taxon>
        <taxon>Fungi</taxon>
        <taxon>Dikarya</taxon>
        <taxon>Basidiomycota</taxon>
        <taxon>Agaricomycotina</taxon>
        <taxon>Tremellomycetes</taxon>
        <taxon>Tremellales</taxon>
        <taxon>Cryptococcaceae</taxon>
        <taxon>Cryptococcus</taxon>
        <taxon>Cryptococcus gattii species complex</taxon>
    </lineage>
</organism>
<proteinExistence type="predicted"/>
<dbReference type="EMBL" id="CP143807">
    <property type="protein sequence ID" value="WVO19819.1"/>
    <property type="molecule type" value="Genomic_DNA"/>
</dbReference>
<dbReference type="Proteomes" id="UP001432216">
    <property type="component" value="Chromosome 2"/>
</dbReference>
<evidence type="ECO:0000313" key="2">
    <source>
        <dbReference type="EMBL" id="WVO19819.1"/>
    </source>
</evidence>
<name>A0ABZ2ANL9_9TREE</name>
<accession>A0ABZ2ANL9</accession>
<reference evidence="2 3" key="1">
    <citation type="submission" date="2024-01" db="EMBL/GenBank/DDBJ databases">
        <title>Comparative genomics of Cryptococcus and Kwoniella reveals pathogenesis evolution and contrasting modes of karyotype evolution via chromosome fusion or intercentromeric recombination.</title>
        <authorList>
            <person name="Coelho M.A."/>
            <person name="David-Palma M."/>
            <person name="Shea T."/>
            <person name="Bowers K."/>
            <person name="McGinley-Smith S."/>
            <person name="Mohammad A.W."/>
            <person name="Gnirke A."/>
            <person name="Yurkov A.M."/>
            <person name="Nowrousian M."/>
            <person name="Sun S."/>
            <person name="Cuomo C.A."/>
            <person name="Heitman J."/>
        </authorList>
    </citation>
    <scope>NUCLEOTIDE SEQUENCE [LARGE SCALE GENOMIC DNA]</scope>
    <source>
        <strain evidence="2 3">7685027</strain>
    </source>
</reference>
<evidence type="ECO:0000256" key="1">
    <source>
        <dbReference type="SAM" id="Phobius"/>
    </source>
</evidence>
<dbReference type="RefSeq" id="XP_064719059.1">
    <property type="nucleotide sequence ID" value="XM_064862987.1"/>
</dbReference>
<protein>
    <recommendedName>
        <fullName evidence="4">Secreted protein</fullName>
    </recommendedName>
</protein>
<keyword evidence="3" id="KW-1185">Reference proteome</keyword>
<keyword evidence="1" id="KW-0472">Membrane</keyword>
<keyword evidence="1" id="KW-1133">Transmembrane helix</keyword>
<keyword evidence="1" id="KW-0812">Transmembrane</keyword>
<evidence type="ECO:0000313" key="3">
    <source>
        <dbReference type="Proteomes" id="UP001432216"/>
    </source>
</evidence>
<gene>
    <name evidence="2" type="ORF">IAS62_001109</name>
</gene>
<evidence type="ECO:0008006" key="4">
    <source>
        <dbReference type="Google" id="ProtNLM"/>
    </source>
</evidence>
<feature type="transmembrane region" description="Helical" evidence="1">
    <location>
        <begin position="6"/>
        <end position="22"/>
    </location>
</feature>
<sequence>MGSWPWHSAGFVFFVLAATRFIRGSLEDASARVWIGVPFSQPSGFRRRYEPAIVMRLPFLPTHSVVWWGR</sequence>